<comment type="caution">
    <text evidence="5">The sequence shown here is derived from an EMBL/GenBank/DDBJ whole genome shotgun (WGS) entry which is preliminary data.</text>
</comment>
<dbReference type="GO" id="GO:0008171">
    <property type="term" value="F:O-methyltransferase activity"/>
    <property type="evidence" value="ECO:0007669"/>
    <property type="project" value="InterPro"/>
</dbReference>
<keyword evidence="2 4" id="KW-0808">Transferase</keyword>
<keyword evidence="4" id="KW-0479">Metal-binding</keyword>
<reference evidence="5 6" key="1">
    <citation type="submission" date="2018-11" db="EMBL/GenBank/DDBJ databases">
        <title>Genomic Encyclopedia of Type Strains, Phase IV (KMG-IV): sequencing the most valuable type-strain genomes for metagenomic binning, comparative biology and taxonomic classification.</title>
        <authorList>
            <person name="Goeker M."/>
        </authorList>
    </citation>
    <scope>NUCLEOTIDE SEQUENCE [LARGE SCALE GENOMIC DNA]</scope>
    <source>
        <strain evidence="5 6">DSM 26537</strain>
    </source>
</reference>
<sequence length="219" mass="24813">MIGDERISAYIGSLETDRPEILNIIEKQALKDYVPIIKKPTQSLLRFLIRSHQPENILEVGAAVGFSSILMSEYMPGGCRITTIEKMPGRIEKAKENIKLAEKEGKITLLEGDAAKILKDLTKDPKNQYDFMFMDAAKGQYINFLPDIMKLLKPGGLLISDNVLQDGDVVQSRYGVTRRNRTIHTRMREYLYTLTHMEELDTIILPIGDGVTLSTRIKE</sequence>
<dbReference type="InterPro" id="IPR002935">
    <property type="entry name" value="SAM_O-MeTrfase"/>
</dbReference>
<feature type="binding site" evidence="4">
    <location>
        <position position="135"/>
    </location>
    <ligand>
        <name>Mg(2+)</name>
        <dbReference type="ChEBI" id="CHEBI:18420"/>
    </ligand>
</feature>
<dbReference type="PROSITE" id="PS51682">
    <property type="entry name" value="SAM_OMT_I"/>
    <property type="match status" value="1"/>
</dbReference>
<dbReference type="Proteomes" id="UP000273083">
    <property type="component" value="Unassembled WGS sequence"/>
</dbReference>
<feature type="binding site" evidence="4">
    <location>
        <position position="85"/>
    </location>
    <ligand>
        <name>S-adenosyl-L-methionine</name>
        <dbReference type="ChEBI" id="CHEBI:59789"/>
    </ligand>
</feature>
<feature type="binding site" evidence="4">
    <location>
        <begin position="113"/>
        <end position="114"/>
    </location>
    <ligand>
        <name>S-adenosyl-L-methionine</name>
        <dbReference type="ChEBI" id="CHEBI:59789"/>
    </ligand>
</feature>
<dbReference type="CDD" id="cd02440">
    <property type="entry name" value="AdoMet_MTases"/>
    <property type="match status" value="1"/>
</dbReference>
<feature type="binding site" evidence="4">
    <location>
        <position position="135"/>
    </location>
    <ligand>
        <name>S-adenosyl-L-methionine</name>
        <dbReference type="ChEBI" id="CHEBI:59789"/>
    </ligand>
</feature>
<feature type="binding site" evidence="4">
    <location>
        <position position="37"/>
    </location>
    <ligand>
        <name>S-adenosyl-L-methionine</name>
        <dbReference type="ChEBI" id="CHEBI:59789"/>
    </ligand>
</feature>
<feature type="binding site" evidence="4">
    <location>
        <position position="162"/>
    </location>
    <ligand>
        <name>Mg(2+)</name>
        <dbReference type="ChEBI" id="CHEBI:18420"/>
    </ligand>
</feature>
<evidence type="ECO:0000313" key="6">
    <source>
        <dbReference type="Proteomes" id="UP000273083"/>
    </source>
</evidence>
<dbReference type="InterPro" id="IPR029063">
    <property type="entry name" value="SAM-dependent_MTases_sf"/>
</dbReference>
<comment type="subunit">
    <text evidence="4">Homodimer.</text>
</comment>
<dbReference type="GO" id="GO:0000287">
    <property type="term" value="F:magnesium ion binding"/>
    <property type="evidence" value="ECO:0007669"/>
    <property type="project" value="UniProtKB-UniRule"/>
</dbReference>
<evidence type="ECO:0000313" key="5">
    <source>
        <dbReference type="EMBL" id="ROR30627.1"/>
    </source>
</evidence>
<feature type="binding site" evidence="4">
    <location>
        <position position="161"/>
    </location>
    <ligand>
        <name>Mg(2+)</name>
        <dbReference type="ChEBI" id="CHEBI:18420"/>
    </ligand>
</feature>
<organism evidence="5 6">
    <name type="scientific">Mobilisporobacter senegalensis</name>
    <dbReference type="NCBI Taxonomy" id="1329262"/>
    <lineage>
        <taxon>Bacteria</taxon>
        <taxon>Bacillati</taxon>
        <taxon>Bacillota</taxon>
        <taxon>Clostridia</taxon>
        <taxon>Lachnospirales</taxon>
        <taxon>Lachnospiraceae</taxon>
        <taxon>Mobilisporobacter</taxon>
    </lineage>
</organism>
<dbReference type="PANTHER" id="PTHR10509:SF14">
    <property type="entry name" value="CAFFEOYL-COA O-METHYLTRANSFERASE 3-RELATED"/>
    <property type="match status" value="1"/>
</dbReference>
<dbReference type="GO" id="GO:0016300">
    <property type="term" value="F:tRNA (uridine) methyltransferase activity"/>
    <property type="evidence" value="ECO:0007669"/>
    <property type="project" value="UniProtKB-UniRule"/>
</dbReference>
<proteinExistence type="inferred from homology"/>
<keyword evidence="1 4" id="KW-0489">Methyltransferase</keyword>
<accession>A0A3N1Y073</accession>
<dbReference type="EMBL" id="RJVG01000002">
    <property type="protein sequence ID" value="ROR30627.1"/>
    <property type="molecule type" value="Genomic_DNA"/>
</dbReference>
<evidence type="ECO:0000256" key="3">
    <source>
        <dbReference type="ARBA" id="ARBA00022691"/>
    </source>
</evidence>
<keyword evidence="4" id="KW-0460">Magnesium</keyword>
<dbReference type="Pfam" id="PF01596">
    <property type="entry name" value="Methyltransf_3"/>
    <property type="match status" value="1"/>
</dbReference>
<name>A0A3N1Y073_9FIRM</name>
<dbReference type="InterPro" id="IPR050362">
    <property type="entry name" value="Cation-dep_OMT"/>
</dbReference>
<comment type="similarity">
    <text evidence="4">Belongs to the class I-like SAM-binding methyltransferase superfamily. Cation-dependent O-methyltransferase family.</text>
</comment>
<dbReference type="HAMAP" id="MF_02217">
    <property type="entry name" value="TrmR_methyltr"/>
    <property type="match status" value="1"/>
</dbReference>
<dbReference type="GO" id="GO:0008757">
    <property type="term" value="F:S-adenosylmethionine-dependent methyltransferase activity"/>
    <property type="evidence" value="ECO:0007669"/>
    <property type="project" value="TreeGrafter"/>
</dbReference>
<evidence type="ECO:0000256" key="4">
    <source>
        <dbReference type="HAMAP-Rule" id="MF_02217"/>
    </source>
</evidence>
<dbReference type="InterPro" id="IPR043675">
    <property type="entry name" value="TrmR_methyltr"/>
</dbReference>
<dbReference type="OrthoDB" id="9799672at2"/>
<dbReference type="EC" id="2.1.1.-" evidence="4"/>
<gene>
    <name evidence="4" type="primary">trmR</name>
    <name evidence="5" type="ORF">EDD66_102280</name>
</gene>
<protein>
    <recommendedName>
        <fullName evidence="4">tRNA 5-hydroxyuridine methyltransferase</fullName>
        <ecNumber evidence="4">2.1.1.-</ecNumber>
    </recommendedName>
    <alternativeName>
        <fullName evidence="4">ho5U methyltransferase</fullName>
    </alternativeName>
</protein>
<dbReference type="GO" id="GO:0030488">
    <property type="term" value="P:tRNA methylation"/>
    <property type="evidence" value="ECO:0007669"/>
    <property type="project" value="UniProtKB-UniRule"/>
</dbReference>
<dbReference type="RefSeq" id="WP_123608318.1">
    <property type="nucleotide sequence ID" value="NZ_RJVG01000002.1"/>
</dbReference>
<evidence type="ECO:0000256" key="1">
    <source>
        <dbReference type="ARBA" id="ARBA00022603"/>
    </source>
</evidence>
<comment type="catalytic activity">
    <reaction evidence="4">
        <text>5-hydroxyuridine(34) in tRNA + S-adenosyl-L-methionine = 5-methoxyuridine(34) in tRNA + S-adenosyl-L-homocysteine + H(+)</text>
        <dbReference type="Rhea" id="RHEA:60524"/>
        <dbReference type="Rhea" id="RHEA-COMP:13381"/>
        <dbReference type="Rhea" id="RHEA-COMP:15591"/>
        <dbReference type="ChEBI" id="CHEBI:15378"/>
        <dbReference type="ChEBI" id="CHEBI:57856"/>
        <dbReference type="ChEBI" id="CHEBI:59789"/>
        <dbReference type="ChEBI" id="CHEBI:136877"/>
        <dbReference type="ChEBI" id="CHEBI:143860"/>
    </reaction>
</comment>
<feature type="binding site" evidence="4">
    <location>
        <position position="67"/>
    </location>
    <ligand>
        <name>S-adenosyl-L-methionine</name>
        <dbReference type="ChEBI" id="CHEBI:59789"/>
    </ligand>
</feature>
<keyword evidence="6" id="KW-1185">Reference proteome</keyword>
<dbReference type="SUPFAM" id="SSF53335">
    <property type="entry name" value="S-adenosyl-L-methionine-dependent methyltransferases"/>
    <property type="match status" value="1"/>
</dbReference>
<dbReference type="PANTHER" id="PTHR10509">
    <property type="entry name" value="O-METHYLTRANSFERASE-RELATED"/>
    <property type="match status" value="1"/>
</dbReference>
<evidence type="ECO:0000256" key="2">
    <source>
        <dbReference type="ARBA" id="ARBA00022679"/>
    </source>
</evidence>
<keyword evidence="4" id="KW-0819">tRNA processing</keyword>
<dbReference type="Gene3D" id="3.40.50.150">
    <property type="entry name" value="Vaccinia Virus protein VP39"/>
    <property type="match status" value="1"/>
</dbReference>
<dbReference type="AlphaFoldDB" id="A0A3N1Y073"/>
<comment type="function">
    <text evidence="4">Catalyzes the methylation of 5-hydroxyuridine (ho5U) to form 5-methoxyuridine (mo5U) at position 34 in tRNAs.</text>
</comment>
<keyword evidence="3 4" id="KW-0949">S-adenosyl-L-methionine</keyword>